<dbReference type="GO" id="GO:0048568">
    <property type="term" value="P:embryonic organ development"/>
    <property type="evidence" value="ECO:0007669"/>
    <property type="project" value="TreeGrafter"/>
</dbReference>
<sequence>MECSTTCSSNENICDSNNKNDFDESKEAEGVWSPDIENSFNEALQLYPPCGRRKIVLSEEGKMYGRNELIARYIKMQTGKSRSRKQVSSHIQVLARRKSKEIQNQIQEKHTREQARQQLANMSSAQIVSDFKIKENLSLCNDNRNKSPKFVDNNINSFSNTQGISRFSSIHHPTPLVANSKLLDTSSFLLRPNQIPPIMACTNTHNMYLKNDSPNDLISHNHTPIPAMWNVPHMSRASSLSDQSSLLGPHLYVGRSIATPKMRLLELSVFVEAKEYPVKIEKGFGMKNYCKHVFAHLNSTESSLGHPFLEHIEISQIWDKYPETDGLKEYFERGPQDAFFMVKFWIDMNFDVLPQWNQLSTIIFEGVENVKSKLSTKICSFGRQVLERIEEQSPILENGISIYRFENVPMCDYMRKFIIKLSSLKEHSLMNSVLENFTILQTVTNAFTGEILLCIAFAMEVSISDQGSQYHIYKLIRNSNLPTLSNFSN</sequence>
<dbReference type="GO" id="GO:0005667">
    <property type="term" value="C:transcription regulator complex"/>
    <property type="evidence" value="ECO:0007669"/>
    <property type="project" value="TreeGrafter"/>
</dbReference>
<dbReference type="FunFam" id="2.70.50.80:FF:000005">
    <property type="entry name" value="Transcription enhancer factor-like protein egl-44"/>
    <property type="match status" value="1"/>
</dbReference>
<dbReference type="InterPro" id="IPR050937">
    <property type="entry name" value="TEC1_TEAD_TF"/>
</dbReference>
<feature type="domain" description="TEA" evidence="9">
    <location>
        <begin position="25"/>
        <end position="101"/>
    </location>
</feature>
<comment type="subcellular location">
    <subcellularLocation>
        <location evidence="1 7">Nucleus</location>
    </subcellularLocation>
</comment>
<dbReference type="Pfam" id="PF17725">
    <property type="entry name" value="YBD"/>
    <property type="match status" value="1"/>
</dbReference>
<evidence type="ECO:0000313" key="10">
    <source>
        <dbReference type="EMBL" id="AHJ60962.1"/>
    </source>
</evidence>
<feature type="DNA-binding region" description="TEA" evidence="8">
    <location>
        <begin position="25"/>
        <end position="101"/>
    </location>
</feature>
<reference evidence="10" key="2">
    <citation type="journal article" date="2014" name="Development">
        <title>Planarian yorkie/YAP functions to integrate adult stem cell proliferation, organ homeostasis and maintenance of axial patterning.</title>
        <authorList>
            <person name="Lin A.Y."/>
            <person name="Pearson B.J."/>
        </authorList>
    </citation>
    <scope>NUCLEOTIDE SEQUENCE</scope>
    <source>
        <strain evidence="10">CIW4</strain>
    </source>
</reference>
<accession>W8E1N4</accession>
<keyword evidence="4 7" id="KW-0238">DNA-binding</keyword>
<dbReference type="PROSITE" id="PS51088">
    <property type="entry name" value="TEA_2"/>
    <property type="match status" value="1"/>
</dbReference>
<dbReference type="OrthoDB" id="10006572at2759"/>
<evidence type="ECO:0000256" key="4">
    <source>
        <dbReference type="ARBA" id="ARBA00023125"/>
    </source>
</evidence>
<dbReference type="Gene3D" id="6.10.20.40">
    <property type="entry name" value="TEA/ATTS domain"/>
    <property type="match status" value="1"/>
</dbReference>
<dbReference type="PIRSF" id="PIRSF002603">
    <property type="entry name" value="TEF"/>
    <property type="match status" value="1"/>
</dbReference>
<evidence type="ECO:0000256" key="5">
    <source>
        <dbReference type="ARBA" id="ARBA00023163"/>
    </source>
</evidence>
<dbReference type="SMART" id="SM00426">
    <property type="entry name" value="TEA"/>
    <property type="match status" value="1"/>
</dbReference>
<reference evidence="10" key="1">
    <citation type="submission" date="2013-12" db="EMBL/GenBank/DDBJ databases">
        <authorList>
            <person name="Lin A.Y.T."/>
            <person name="Pearson B.J."/>
        </authorList>
    </citation>
    <scope>NUCLEOTIDE SEQUENCE</scope>
    <source>
        <strain evidence="10">CIW4</strain>
    </source>
</reference>
<dbReference type="PANTHER" id="PTHR11834">
    <property type="entry name" value="TRANSCRIPTIONAL ENHANCER FACTOR TEF RELATED"/>
    <property type="match status" value="1"/>
</dbReference>
<evidence type="ECO:0000256" key="3">
    <source>
        <dbReference type="ARBA" id="ARBA00023015"/>
    </source>
</evidence>
<dbReference type="Pfam" id="PF01285">
    <property type="entry name" value="TEA"/>
    <property type="match status" value="1"/>
</dbReference>
<evidence type="ECO:0000256" key="6">
    <source>
        <dbReference type="ARBA" id="ARBA00023242"/>
    </source>
</evidence>
<dbReference type="InterPro" id="IPR041086">
    <property type="entry name" value="YBD"/>
</dbReference>
<gene>
    <name evidence="10" type="primary">sd2</name>
</gene>
<evidence type="ECO:0000256" key="8">
    <source>
        <dbReference type="PROSITE-ProRule" id="PRU00505"/>
    </source>
</evidence>
<name>W8E1N4_SCHMD</name>
<dbReference type="Gene3D" id="2.70.50.80">
    <property type="match status" value="1"/>
</dbReference>
<keyword evidence="5 7" id="KW-0804">Transcription</keyword>
<evidence type="ECO:0000256" key="1">
    <source>
        <dbReference type="ARBA" id="ARBA00004123"/>
    </source>
</evidence>
<dbReference type="EMBL" id="KF990482">
    <property type="protein sequence ID" value="AHJ60962.1"/>
    <property type="molecule type" value="mRNA"/>
</dbReference>
<evidence type="ECO:0000259" key="9">
    <source>
        <dbReference type="PROSITE" id="PS51088"/>
    </source>
</evidence>
<dbReference type="PRINTS" id="PR00065">
    <property type="entry name" value="TEADOMAIN"/>
</dbReference>
<dbReference type="InterPro" id="IPR038096">
    <property type="entry name" value="TEA/ATTS_sf"/>
</dbReference>
<dbReference type="GO" id="GO:0000981">
    <property type="term" value="F:DNA-binding transcription factor activity, RNA polymerase II-specific"/>
    <property type="evidence" value="ECO:0007669"/>
    <property type="project" value="TreeGrafter"/>
</dbReference>
<dbReference type="GO" id="GO:0035329">
    <property type="term" value="P:hippo signaling"/>
    <property type="evidence" value="ECO:0007669"/>
    <property type="project" value="InterPro"/>
</dbReference>
<proteinExistence type="evidence at transcript level"/>
<dbReference type="InterPro" id="IPR016361">
    <property type="entry name" value="TEF_metazoa"/>
</dbReference>
<keyword evidence="2" id="KW-0217">Developmental protein</keyword>
<protein>
    <submittedName>
        <fullName evidence="10">SD2</fullName>
    </submittedName>
</protein>
<dbReference type="InterPro" id="IPR000818">
    <property type="entry name" value="TEA/ATTS_dom"/>
</dbReference>
<dbReference type="GO" id="GO:0005634">
    <property type="term" value="C:nucleus"/>
    <property type="evidence" value="ECO:0007669"/>
    <property type="project" value="UniProtKB-SubCell"/>
</dbReference>
<evidence type="ECO:0000256" key="2">
    <source>
        <dbReference type="ARBA" id="ARBA00022473"/>
    </source>
</evidence>
<evidence type="ECO:0000256" key="7">
    <source>
        <dbReference type="PIRNR" id="PIRNR002603"/>
    </source>
</evidence>
<keyword evidence="6 7" id="KW-0539">Nucleus</keyword>
<dbReference type="PANTHER" id="PTHR11834:SF0">
    <property type="entry name" value="PROTEIN SCALLOPED"/>
    <property type="match status" value="1"/>
</dbReference>
<organism evidence="10">
    <name type="scientific">Schmidtea mediterranea</name>
    <name type="common">Freshwater planarian flatworm</name>
    <dbReference type="NCBI Taxonomy" id="79327"/>
    <lineage>
        <taxon>Eukaryota</taxon>
        <taxon>Metazoa</taxon>
        <taxon>Spiralia</taxon>
        <taxon>Lophotrochozoa</taxon>
        <taxon>Platyhelminthes</taxon>
        <taxon>Rhabditophora</taxon>
        <taxon>Seriata</taxon>
        <taxon>Tricladida</taxon>
        <taxon>Continenticola</taxon>
        <taxon>Geoplanoidea</taxon>
        <taxon>Dugesiidae</taxon>
        <taxon>Schmidtea</taxon>
    </lineage>
</organism>
<dbReference type="AlphaFoldDB" id="W8E1N4"/>
<dbReference type="GO" id="GO:0000978">
    <property type="term" value="F:RNA polymerase II cis-regulatory region sequence-specific DNA binding"/>
    <property type="evidence" value="ECO:0007669"/>
    <property type="project" value="TreeGrafter"/>
</dbReference>
<keyword evidence="3 7" id="KW-0805">Transcription regulation</keyword>